<keyword evidence="6 11" id="KW-1133">Transmembrane helix</keyword>
<evidence type="ECO:0000256" key="5">
    <source>
        <dbReference type="ARBA" id="ARBA00022967"/>
    </source>
</evidence>
<feature type="transmembrane region" description="Helical" evidence="11">
    <location>
        <begin position="6"/>
        <end position="22"/>
    </location>
</feature>
<proteinExistence type="inferred from homology"/>
<feature type="transmembrane region" description="Helical" evidence="11">
    <location>
        <begin position="27"/>
        <end position="48"/>
    </location>
</feature>
<evidence type="ECO:0000256" key="8">
    <source>
        <dbReference type="ARBA" id="ARBA00023136"/>
    </source>
</evidence>
<evidence type="ECO:0000256" key="11">
    <source>
        <dbReference type="SAM" id="Phobius"/>
    </source>
</evidence>
<dbReference type="EMBL" id="KP406515">
    <property type="protein sequence ID" value="AKK32514.1"/>
    <property type="molecule type" value="Genomic_DNA"/>
</dbReference>
<reference evidence="12" key="1">
    <citation type="submission" date="2015-01" db="EMBL/GenBank/DDBJ databases">
        <title>The complete mitochondrial genome of Aenictopecheidae spp. (Hemiptera:Aenictopecheidae).</title>
        <authorList>
            <person name="Jiang P."/>
            <person name="Li H."/>
            <person name="Song F."/>
            <person name="Cai W.Z."/>
        </authorList>
    </citation>
    <scope>NUCLEOTIDE SEQUENCE</scope>
</reference>
<comment type="similarity">
    <text evidence="2">Belongs to the complex I subunit 4L family.</text>
</comment>
<accession>A0A3S5FQG0</accession>
<name>A0A3S5FQG0_9HEMI</name>
<comment type="catalytic activity">
    <reaction evidence="10">
        <text>a ubiquinone + NADH + 5 H(+)(in) = a ubiquinol + NAD(+) + 4 H(+)(out)</text>
        <dbReference type="Rhea" id="RHEA:29091"/>
        <dbReference type="Rhea" id="RHEA-COMP:9565"/>
        <dbReference type="Rhea" id="RHEA-COMP:9566"/>
        <dbReference type="ChEBI" id="CHEBI:15378"/>
        <dbReference type="ChEBI" id="CHEBI:16389"/>
        <dbReference type="ChEBI" id="CHEBI:17976"/>
        <dbReference type="ChEBI" id="CHEBI:57540"/>
        <dbReference type="ChEBI" id="CHEBI:57945"/>
        <dbReference type="EC" id="7.1.1.2"/>
    </reaction>
</comment>
<evidence type="ECO:0000256" key="7">
    <source>
        <dbReference type="ARBA" id="ARBA00023027"/>
    </source>
</evidence>
<feature type="transmembrane region" description="Helical" evidence="11">
    <location>
        <begin position="60"/>
        <end position="80"/>
    </location>
</feature>
<evidence type="ECO:0000256" key="1">
    <source>
        <dbReference type="ARBA" id="ARBA00004141"/>
    </source>
</evidence>
<sequence length="96" mass="11709">MNFFNTLFVMFFLYLILVFCLIHKHFLLMLLMLEYLVLMIFFLLIIYLNMYYNELYFCMIYLIFTVCEGIMGLSLLVVLIRNHGNDMIKSLSFIMW</sequence>
<evidence type="ECO:0000313" key="12">
    <source>
        <dbReference type="EMBL" id="AKK32514.1"/>
    </source>
</evidence>
<evidence type="ECO:0000256" key="6">
    <source>
        <dbReference type="ARBA" id="ARBA00022989"/>
    </source>
</evidence>
<protein>
    <recommendedName>
        <fullName evidence="3">NADH-ubiquinone oxidoreductase chain 4L</fullName>
    </recommendedName>
    <alternativeName>
        <fullName evidence="9">NADH dehydrogenase subunit 4L</fullName>
    </alternativeName>
</protein>
<gene>
    <name evidence="12" type="primary">ND4L</name>
</gene>
<keyword evidence="12" id="KW-0496">Mitochondrion</keyword>
<keyword evidence="7" id="KW-0520">NAD</keyword>
<dbReference type="GO" id="GO:0008137">
    <property type="term" value="F:NADH dehydrogenase (ubiquinone) activity"/>
    <property type="evidence" value="ECO:0007669"/>
    <property type="project" value="UniProtKB-EC"/>
</dbReference>
<organism evidence="12">
    <name type="scientific">Aenictopecheidae sp. PJ-2015</name>
    <dbReference type="NCBI Taxonomy" id="1663421"/>
    <lineage>
        <taxon>Eukaryota</taxon>
        <taxon>Metazoa</taxon>
        <taxon>Ecdysozoa</taxon>
        <taxon>Arthropoda</taxon>
        <taxon>Hexapoda</taxon>
        <taxon>Insecta</taxon>
        <taxon>Pterygota</taxon>
        <taxon>Neoptera</taxon>
        <taxon>Paraneoptera</taxon>
        <taxon>Hemiptera</taxon>
        <taxon>Heteroptera</taxon>
        <taxon>Aenictopecheidae</taxon>
    </lineage>
</organism>
<evidence type="ECO:0000256" key="2">
    <source>
        <dbReference type="ARBA" id="ARBA00010519"/>
    </source>
</evidence>
<dbReference type="AlphaFoldDB" id="A0A3S5FQG0"/>
<keyword evidence="4 11" id="KW-0812">Transmembrane</keyword>
<dbReference type="Gene3D" id="1.10.287.3510">
    <property type="match status" value="1"/>
</dbReference>
<geneLocation type="mitochondrion" evidence="12"/>
<evidence type="ECO:0000256" key="3">
    <source>
        <dbReference type="ARBA" id="ARBA00016612"/>
    </source>
</evidence>
<evidence type="ECO:0000256" key="10">
    <source>
        <dbReference type="ARBA" id="ARBA00049551"/>
    </source>
</evidence>
<evidence type="ECO:0000256" key="9">
    <source>
        <dbReference type="ARBA" id="ARBA00031586"/>
    </source>
</evidence>
<keyword evidence="8 11" id="KW-0472">Membrane</keyword>
<comment type="subcellular location">
    <subcellularLocation>
        <location evidence="1">Membrane</location>
        <topology evidence="1">Multi-pass membrane protein</topology>
    </subcellularLocation>
</comment>
<dbReference type="Pfam" id="PF00420">
    <property type="entry name" value="Oxidored_q2"/>
    <property type="match status" value="1"/>
</dbReference>
<keyword evidence="5" id="KW-1278">Translocase</keyword>
<dbReference type="GO" id="GO:0016020">
    <property type="term" value="C:membrane"/>
    <property type="evidence" value="ECO:0007669"/>
    <property type="project" value="UniProtKB-SubCell"/>
</dbReference>
<dbReference type="InterPro" id="IPR039428">
    <property type="entry name" value="NUOK/Mnh_C1-like"/>
</dbReference>
<evidence type="ECO:0000256" key="4">
    <source>
        <dbReference type="ARBA" id="ARBA00022692"/>
    </source>
</evidence>